<sequence length="92" mass="10791">MPHPNNLFFFYLLLITKPVKKKPLSLPKSKPTNKETEIPLLSSFFNLRRSIQNRHLSSFLSRNPVSNGIGTKLMRKLRKNLKMQRKRKKDGT</sequence>
<proteinExistence type="predicted"/>
<dbReference type="EMBL" id="JAGKQM010000011">
    <property type="protein sequence ID" value="KAH0901804.1"/>
    <property type="molecule type" value="Genomic_DNA"/>
</dbReference>
<evidence type="ECO:0000256" key="1">
    <source>
        <dbReference type="SAM" id="SignalP"/>
    </source>
</evidence>
<keyword evidence="1" id="KW-0732">Signal</keyword>
<organism evidence="2 3">
    <name type="scientific">Brassica napus</name>
    <name type="common">Rape</name>
    <dbReference type="NCBI Taxonomy" id="3708"/>
    <lineage>
        <taxon>Eukaryota</taxon>
        <taxon>Viridiplantae</taxon>
        <taxon>Streptophyta</taxon>
        <taxon>Embryophyta</taxon>
        <taxon>Tracheophyta</taxon>
        <taxon>Spermatophyta</taxon>
        <taxon>Magnoliopsida</taxon>
        <taxon>eudicotyledons</taxon>
        <taxon>Gunneridae</taxon>
        <taxon>Pentapetalae</taxon>
        <taxon>rosids</taxon>
        <taxon>malvids</taxon>
        <taxon>Brassicales</taxon>
        <taxon>Brassicaceae</taxon>
        <taxon>Brassiceae</taxon>
        <taxon>Brassica</taxon>
    </lineage>
</organism>
<evidence type="ECO:0000313" key="3">
    <source>
        <dbReference type="Proteomes" id="UP000824890"/>
    </source>
</evidence>
<reference evidence="2 3" key="1">
    <citation type="submission" date="2021-05" db="EMBL/GenBank/DDBJ databases">
        <title>Genome Assembly of Synthetic Allotetraploid Brassica napus Reveals Homoeologous Exchanges between Subgenomes.</title>
        <authorList>
            <person name="Davis J.T."/>
        </authorList>
    </citation>
    <scope>NUCLEOTIDE SEQUENCE [LARGE SCALE GENOMIC DNA]</scope>
    <source>
        <strain evidence="3">cv. Da-Ae</strain>
        <tissue evidence="2">Seedling</tissue>
    </source>
</reference>
<comment type="caution">
    <text evidence="2">The sequence shown here is derived from an EMBL/GenBank/DDBJ whole genome shotgun (WGS) entry which is preliminary data.</text>
</comment>
<dbReference type="Proteomes" id="UP000824890">
    <property type="component" value="Unassembled WGS sequence"/>
</dbReference>
<feature type="signal peptide" evidence="1">
    <location>
        <begin position="1"/>
        <end position="21"/>
    </location>
</feature>
<keyword evidence="3" id="KW-1185">Reference proteome</keyword>
<feature type="chain" id="PRO_5045123387" evidence="1">
    <location>
        <begin position="22"/>
        <end position="92"/>
    </location>
</feature>
<protein>
    <submittedName>
        <fullName evidence="2">Uncharacterized protein</fullName>
    </submittedName>
</protein>
<evidence type="ECO:0000313" key="2">
    <source>
        <dbReference type="EMBL" id="KAH0901804.1"/>
    </source>
</evidence>
<accession>A0ABQ8BAH9</accession>
<name>A0ABQ8BAH9_BRANA</name>
<gene>
    <name evidence="2" type="ORF">HID58_041307</name>
</gene>